<dbReference type="InterPro" id="IPR049730">
    <property type="entry name" value="SNF2/RAD54-like_C"/>
</dbReference>
<dbReference type="Pfam" id="PF05964">
    <property type="entry name" value="FYRN"/>
    <property type="match status" value="1"/>
</dbReference>
<organism evidence="5 6">
    <name type="scientific">Tritrichomonas musculus</name>
    <dbReference type="NCBI Taxonomy" id="1915356"/>
    <lineage>
        <taxon>Eukaryota</taxon>
        <taxon>Metamonada</taxon>
        <taxon>Parabasalia</taxon>
        <taxon>Tritrichomonadida</taxon>
        <taxon>Tritrichomonadidae</taxon>
        <taxon>Tritrichomonas</taxon>
    </lineage>
</organism>
<dbReference type="Pfam" id="PF05965">
    <property type="entry name" value="FYRC"/>
    <property type="match status" value="1"/>
</dbReference>
<dbReference type="Gene3D" id="3.30.160.360">
    <property type="match status" value="1"/>
</dbReference>
<dbReference type="Gene3D" id="3.40.50.300">
    <property type="entry name" value="P-loop containing nucleotide triphosphate hydrolases"/>
    <property type="match status" value="2"/>
</dbReference>
<dbReference type="CDD" id="cd18793">
    <property type="entry name" value="SF2_C_SNF"/>
    <property type="match status" value="1"/>
</dbReference>
<dbReference type="InterPro" id="IPR001650">
    <property type="entry name" value="Helicase_C-like"/>
</dbReference>
<comment type="subcellular location">
    <subcellularLocation>
        <location evidence="1">Nucleus</location>
    </subcellularLocation>
</comment>
<dbReference type="SUPFAM" id="SSF52540">
    <property type="entry name" value="P-loop containing nucleoside triphosphate hydrolases"/>
    <property type="match status" value="2"/>
</dbReference>
<evidence type="ECO:0000256" key="2">
    <source>
        <dbReference type="ARBA" id="ARBA00022801"/>
    </source>
</evidence>
<feature type="domain" description="Helicase C-terminal" evidence="4">
    <location>
        <begin position="82"/>
        <end position="183"/>
    </location>
</feature>
<dbReference type="InterPro" id="IPR003888">
    <property type="entry name" value="FYrich_N"/>
</dbReference>
<dbReference type="Proteomes" id="UP001470230">
    <property type="component" value="Unassembled WGS sequence"/>
</dbReference>
<evidence type="ECO:0000313" key="5">
    <source>
        <dbReference type="EMBL" id="KAK8846985.1"/>
    </source>
</evidence>
<evidence type="ECO:0000256" key="1">
    <source>
        <dbReference type="ARBA" id="ARBA00004123"/>
    </source>
</evidence>
<name>A0ABR2HGN0_9EUKA</name>
<sequence>MEFSAASSSTKSDDLQNTNESMNYVTCKIINCQKSDEINSSNKSQLERIRDDNITKSYEHSLLIYRMSDALSSTEEFVFSVKMIALKELFINKKRIIILSKNKLVLDIIKNYWDDKKYECFKLDDSIRGEKRQETINTFNSIDSNVCILLIEFKNIFKGINLSCADTIIFYDNEIDEKQEAEIIQNFNIKNNASFYHLNINSDNKTDKYEIHFSVPKKITEKVEMTNSDSVNFEQVKNNNSKDQDLILKAEQVLQNEPKFPLQIDGNFTILAIGTIVQEKGFHTEKYIYPLGYTAKRLEISVVNPKEKVWYLLKINEDIHHKPLFRIEMENDKSVFFEDSEPTKACIKFYKSFGKNILLTGPEFFGLSFSVVQHIIQNLDGVNELKNYKRNEKVINIPTKACLKFQNGGACNCAEHYMVNIDNRLKAIKEKFIDKKEFFVINRSRQTGKTTTLFALAEYLKSEYLIFFVDLQQIDQSFFQSDEVFINQFIYYFIQSYKIFNDNPDEKLIKPIQQLLNKGKVVFSEFLEKINSICQTSTKPLILIIDEIDAFKVNPIIFINFLSLLRGQYQLRHKVPSFHSVILSGVRKIQHFRDLISDKDKCSPWNIGKAFTIEMSFSVSDIASMLEEYESVNNTGMQINDVSEYIYEYTSGQPFYVSAICKTIDEELSDSSDFKKWSRKGVKKSVDLILSNGNNYQNDIISKLKENPRLKEMLKAHIIKGQSFSSEDAYEDSIDQGKIFGIIKVENGNMTIANRIIQMLLSYNFISEEKMKLLNEDEII</sequence>
<dbReference type="EMBL" id="JAPFFF010000028">
    <property type="protein sequence ID" value="KAK8846985.1"/>
    <property type="molecule type" value="Genomic_DNA"/>
</dbReference>
<evidence type="ECO:0000313" key="6">
    <source>
        <dbReference type="Proteomes" id="UP001470230"/>
    </source>
</evidence>
<evidence type="ECO:0000256" key="3">
    <source>
        <dbReference type="ARBA" id="ARBA00023242"/>
    </source>
</evidence>
<keyword evidence="2" id="KW-0378">Hydrolase</keyword>
<protein>
    <recommendedName>
        <fullName evidence="4">Helicase C-terminal domain-containing protein</fullName>
    </recommendedName>
</protein>
<dbReference type="PROSITE" id="PS51542">
    <property type="entry name" value="FYRN"/>
    <property type="match status" value="1"/>
</dbReference>
<dbReference type="PANTHER" id="PTHR10799">
    <property type="entry name" value="SNF2/RAD54 HELICASE FAMILY"/>
    <property type="match status" value="1"/>
</dbReference>
<dbReference type="Pfam" id="PF14516">
    <property type="entry name" value="AAA_35"/>
    <property type="match status" value="1"/>
</dbReference>
<evidence type="ECO:0000259" key="4">
    <source>
        <dbReference type="Pfam" id="PF00271"/>
    </source>
</evidence>
<accession>A0ABR2HGN0</accession>
<dbReference type="InterPro" id="IPR027417">
    <property type="entry name" value="P-loop_NTPase"/>
</dbReference>
<dbReference type="Pfam" id="PF00271">
    <property type="entry name" value="Helicase_C"/>
    <property type="match status" value="1"/>
</dbReference>
<dbReference type="SMART" id="SM00541">
    <property type="entry name" value="FYRN"/>
    <property type="match status" value="1"/>
</dbReference>
<proteinExistence type="predicted"/>
<keyword evidence="6" id="KW-1185">Reference proteome</keyword>
<dbReference type="InterPro" id="IPR003889">
    <property type="entry name" value="FYrich_C"/>
</dbReference>
<keyword evidence="3" id="KW-0539">Nucleus</keyword>
<dbReference type="PROSITE" id="PS51543">
    <property type="entry name" value="FYRC"/>
    <property type="match status" value="1"/>
</dbReference>
<reference evidence="5 6" key="1">
    <citation type="submission" date="2024-04" db="EMBL/GenBank/DDBJ databases">
        <title>Tritrichomonas musculus Genome.</title>
        <authorList>
            <person name="Alves-Ferreira E."/>
            <person name="Grigg M."/>
            <person name="Lorenzi H."/>
            <person name="Galac M."/>
        </authorList>
    </citation>
    <scope>NUCLEOTIDE SEQUENCE [LARGE SCALE GENOMIC DNA]</scope>
    <source>
        <strain evidence="5 6">EAF2021</strain>
    </source>
</reference>
<comment type="caution">
    <text evidence="5">The sequence shown here is derived from an EMBL/GenBank/DDBJ whole genome shotgun (WGS) entry which is preliminary data.</text>
</comment>
<gene>
    <name evidence="5" type="ORF">M9Y10_019559</name>
</gene>